<gene>
    <name evidence="2" type="ORF">SAMN04489832_0677</name>
</gene>
<keyword evidence="1" id="KW-1133">Transmembrane helix</keyword>
<accession>A0A1N5U9I1</accession>
<dbReference type="NCBIfam" id="NF038403">
    <property type="entry name" value="perm_prefix_1"/>
    <property type="match status" value="1"/>
</dbReference>
<evidence type="ECO:0000313" key="2">
    <source>
        <dbReference type="EMBL" id="SIM56828.1"/>
    </source>
</evidence>
<evidence type="ECO:0000256" key="1">
    <source>
        <dbReference type="SAM" id="Phobius"/>
    </source>
</evidence>
<keyword evidence="1" id="KW-0472">Membrane</keyword>
<dbReference type="Proteomes" id="UP000185124">
    <property type="component" value="Unassembled WGS sequence"/>
</dbReference>
<feature type="transmembrane region" description="Helical" evidence="1">
    <location>
        <begin position="137"/>
        <end position="157"/>
    </location>
</feature>
<proteinExistence type="predicted"/>
<dbReference type="AlphaFoldDB" id="A0A1N5U9I1"/>
<sequence length="191" mass="19799">MASHQLIDAHLGVLARRLPSGTVDELADGLTETWRHHLAAGLPPADAARAAIAEFGTVDQITDAFVVHSPSRRTARMLLATGPLVGASWGATLVAAHAWSWPVPAPAAAVFGLTLLAVVASLITAATSRRSYRRARLGDAGGLGLVALDVAMVAAVLLVAPTLVWPMLVAVPVSLARIGLTLQSLPRARAH</sequence>
<keyword evidence="3" id="KW-1185">Reference proteome</keyword>
<feature type="transmembrane region" description="Helical" evidence="1">
    <location>
        <begin position="105"/>
        <end position="125"/>
    </location>
</feature>
<dbReference type="STRING" id="709881.SAMN04489832_0677"/>
<protein>
    <submittedName>
        <fullName evidence="2">Uncharacterized protein</fullName>
    </submittedName>
</protein>
<feature type="transmembrane region" description="Helical" evidence="1">
    <location>
        <begin position="78"/>
        <end position="99"/>
    </location>
</feature>
<keyword evidence="1" id="KW-0812">Transmembrane</keyword>
<evidence type="ECO:0000313" key="3">
    <source>
        <dbReference type="Proteomes" id="UP000185124"/>
    </source>
</evidence>
<dbReference type="EMBL" id="FSQT01000001">
    <property type="protein sequence ID" value="SIM56828.1"/>
    <property type="molecule type" value="Genomic_DNA"/>
</dbReference>
<reference evidence="3" key="1">
    <citation type="submission" date="2016-12" db="EMBL/GenBank/DDBJ databases">
        <authorList>
            <person name="Varghese N."/>
            <person name="Submissions S."/>
        </authorList>
    </citation>
    <scope>NUCLEOTIDE SEQUENCE [LARGE SCALE GENOMIC DNA]</scope>
    <source>
        <strain evidence="3">DSM 45599</strain>
    </source>
</reference>
<organism evidence="2 3">
    <name type="scientific">Micromonospora cremea</name>
    <dbReference type="NCBI Taxonomy" id="709881"/>
    <lineage>
        <taxon>Bacteria</taxon>
        <taxon>Bacillati</taxon>
        <taxon>Actinomycetota</taxon>
        <taxon>Actinomycetes</taxon>
        <taxon>Micromonosporales</taxon>
        <taxon>Micromonosporaceae</taxon>
        <taxon>Micromonospora</taxon>
    </lineage>
</organism>
<name>A0A1N5U9I1_9ACTN</name>
<dbReference type="RefSeq" id="WP_084757120.1">
    <property type="nucleotide sequence ID" value="NZ_FSQT01000001.1"/>
</dbReference>
<dbReference type="InterPro" id="IPR047928">
    <property type="entry name" value="Perm_prefix_1"/>
</dbReference>